<dbReference type="GeneID" id="37009442"/>
<dbReference type="GO" id="GO:0042744">
    <property type="term" value="P:hydrogen peroxide catabolic process"/>
    <property type="evidence" value="ECO:0007669"/>
    <property type="project" value="TreeGrafter"/>
</dbReference>
<protein>
    <recommendedName>
        <fullName evidence="8">Thioredoxin domain-containing protein</fullName>
    </recommendedName>
</protein>
<accession>A0A2V1B0W1</accession>
<dbReference type="PANTHER" id="PTHR10430">
    <property type="entry name" value="PEROXIREDOXIN"/>
    <property type="match status" value="1"/>
</dbReference>
<dbReference type="SUPFAM" id="SSF52833">
    <property type="entry name" value="Thioredoxin-like"/>
    <property type="match status" value="1"/>
</dbReference>
<dbReference type="InterPro" id="IPR013740">
    <property type="entry name" value="Redoxin"/>
</dbReference>
<dbReference type="PROSITE" id="PS51352">
    <property type="entry name" value="THIOREDOXIN_2"/>
    <property type="match status" value="1"/>
</dbReference>
<evidence type="ECO:0000256" key="3">
    <source>
        <dbReference type="ARBA" id="ARBA00022862"/>
    </source>
</evidence>
<dbReference type="FunFam" id="3.40.30.10:FF:000159">
    <property type="entry name" value="Peroxiredoxin"/>
    <property type="match status" value="1"/>
</dbReference>
<reference evidence="9 10" key="1">
    <citation type="submission" date="2017-12" db="EMBL/GenBank/DDBJ databases">
        <title>Genome Sequence of a Multidrug-Resistant Candida haemulonii Isolate from a Patient with Chronic Leg Ulcers in Israel.</title>
        <authorList>
            <person name="Chow N.A."/>
            <person name="Gade L."/>
            <person name="Batra D."/>
            <person name="Rowe L.A."/>
            <person name="Ben-Ami R."/>
            <person name="Loparev V.N."/>
            <person name="Litvintseva A.P."/>
        </authorList>
    </citation>
    <scope>NUCLEOTIDE SEQUENCE [LARGE SCALE GENOMIC DNA]</scope>
    <source>
        <strain evidence="9 10">B11899</strain>
    </source>
</reference>
<dbReference type="GO" id="GO:0005829">
    <property type="term" value="C:cytosol"/>
    <property type="evidence" value="ECO:0007669"/>
    <property type="project" value="TreeGrafter"/>
</dbReference>
<dbReference type="OrthoDB" id="1882547at2759"/>
<evidence type="ECO:0000256" key="7">
    <source>
        <dbReference type="RuleBase" id="RU366011"/>
    </source>
</evidence>
<comment type="function">
    <text evidence="7">Thiol-specific peroxidase that catalyzes the reduction of hydrogen peroxide and organic hydroperoxides to water and alcohols, respectively. Plays a role in cell protection against oxidative stress by detoxifying peroxides.</text>
</comment>
<name>A0A2V1B0W1_9ASCO</name>
<dbReference type="CDD" id="cd03013">
    <property type="entry name" value="PRX5_like"/>
    <property type="match status" value="1"/>
</dbReference>
<dbReference type="InterPro" id="IPR036249">
    <property type="entry name" value="Thioredoxin-like_sf"/>
</dbReference>
<evidence type="ECO:0000256" key="5">
    <source>
        <dbReference type="ARBA" id="ARBA00023284"/>
    </source>
</evidence>
<dbReference type="STRING" id="45357.A0A2V1B0W1"/>
<gene>
    <name evidence="9" type="ORF">CXQ85_004112</name>
</gene>
<dbReference type="InterPro" id="IPR037944">
    <property type="entry name" value="PRX5-like"/>
</dbReference>
<keyword evidence="5 7" id="KW-0676">Redox-active center</keyword>
<keyword evidence="4 7" id="KW-0560">Oxidoreductase</keyword>
<feature type="domain" description="Thioredoxin" evidence="8">
    <location>
        <begin position="28"/>
        <end position="189"/>
    </location>
</feature>
<dbReference type="RefSeq" id="XP_025344758.1">
    <property type="nucleotide sequence ID" value="XM_025487742.1"/>
</dbReference>
<dbReference type="PANTHER" id="PTHR10430:SF39">
    <property type="entry name" value="PEROXISOMAL MEMBRANE ASSOCIATED PROTEIN 20"/>
    <property type="match status" value="1"/>
</dbReference>
<dbReference type="GO" id="GO:0005739">
    <property type="term" value="C:mitochondrion"/>
    <property type="evidence" value="ECO:0007669"/>
    <property type="project" value="TreeGrafter"/>
</dbReference>
<evidence type="ECO:0000259" key="8">
    <source>
        <dbReference type="PROSITE" id="PS51352"/>
    </source>
</evidence>
<dbReference type="GO" id="GO:0034599">
    <property type="term" value="P:cellular response to oxidative stress"/>
    <property type="evidence" value="ECO:0007669"/>
    <property type="project" value="InterPro"/>
</dbReference>
<comment type="similarity">
    <text evidence="1 7">Belongs to the peroxiredoxin family. Prx5 subfamily.</text>
</comment>
<feature type="active site" description="Cysteine sulfenic acid (-SOH) intermediate" evidence="6">
    <location>
        <position position="72"/>
    </location>
</feature>
<proteinExistence type="inferred from homology"/>
<dbReference type="GO" id="GO:0045454">
    <property type="term" value="P:cell redox homeostasis"/>
    <property type="evidence" value="ECO:0007669"/>
    <property type="project" value="TreeGrafter"/>
</dbReference>
<dbReference type="Proteomes" id="UP000244309">
    <property type="component" value="Unassembled WGS sequence"/>
</dbReference>
<evidence type="ECO:0000256" key="6">
    <source>
        <dbReference type="PIRSR" id="PIRSR637944-1"/>
    </source>
</evidence>
<dbReference type="Gene3D" id="3.40.30.10">
    <property type="entry name" value="Glutaredoxin"/>
    <property type="match status" value="1"/>
</dbReference>
<sequence>MFRSIARAQLPRFSTPVRSFHGSAVRAVKVGDTIPSAPLYEGSPGNEVNLAEEIGNKKALIVGVPGAFSPACSASHVPGYYKLIRGFNDKGITHFYVIAVNDPFVTKAWGESITSHTTGSDQVKFLADSRGEFSRDWDVLFDAAKVFGGQRSGRYAVLVENGKVAKTFVEPDNTSVDVSAADKVLDNLE</sequence>
<keyword evidence="10" id="KW-1185">Reference proteome</keyword>
<keyword evidence="2 7" id="KW-0575">Peroxidase</keyword>
<evidence type="ECO:0000313" key="10">
    <source>
        <dbReference type="Proteomes" id="UP000244309"/>
    </source>
</evidence>
<evidence type="ECO:0000256" key="4">
    <source>
        <dbReference type="ARBA" id="ARBA00023002"/>
    </source>
</evidence>
<dbReference type="Pfam" id="PF08534">
    <property type="entry name" value="Redoxin"/>
    <property type="match status" value="1"/>
</dbReference>
<dbReference type="AlphaFoldDB" id="A0A2V1B0W1"/>
<dbReference type="GO" id="GO:0005777">
    <property type="term" value="C:peroxisome"/>
    <property type="evidence" value="ECO:0007669"/>
    <property type="project" value="TreeGrafter"/>
</dbReference>
<keyword evidence="3 7" id="KW-0049">Antioxidant</keyword>
<evidence type="ECO:0000256" key="1">
    <source>
        <dbReference type="ARBA" id="ARBA00010505"/>
    </source>
</evidence>
<evidence type="ECO:0000313" key="9">
    <source>
        <dbReference type="EMBL" id="PVH23818.1"/>
    </source>
</evidence>
<comment type="caution">
    <text evidence="9">The sequence shown here is derived from an EMBL/GenBank/DDBJ whole genome shotgun (WGS) entry which is preliminary data.</text>
</comment>
<evidence type="ECO:0000256" key="2">
    <source>
        <dbReference type="ARBA" id="ARBA00022559"/>
    </source>
</evidence>
<organism evidence="9 10">
    <name type="scientific">Candidozyma haemuli</name>
    <dbReference type="NCBI Taxonomy" id="45357"/>
    <lineage>
        <taxon>Eukaryota</taxon>
        <taxon>Fungi</taxon>
        <taxon>Dikarya</taxon>
        <taxon>Ascomycota</taxon>
        <taxon>Saccharomycotina</taxon>
        <taxon>Pichiomycetes</taxon>
        <taxon>Metschnikowiaceae</taxon>
        <taxon>Candidozyma</taxon>
    </lineage>
</organism>
<dbReference type="InterPro" id="IPR013766">
    <property type="entry name" value="Thioredoxin_domain"/>
</dbReference>
<dbReference type="VEuPathDB" id="FungiDB:CXQ85_004112"/>
<dbReference type="GO" id="GO:0008379">
    <property type="term" value="F:thioredoxin peroxidase activity"/>
    <property type="evidence" value="ECO:0007669"/>
    <property type="project" value="InterPro"/>
</dbReference>
<dbReference type="EMBL" id="PKFO01000011">
    <property type="protein sequence ID" value="PVH23818.1"/>
    <property type="molecule type" value="Genomic_DNA"/>
</dbReference>